<dbReference type="InterPro" id="IPR000432">
    <property type="entry name" value="DNA_mismatch_repair_MutS_C"/>
</dbReference>
<feature type="compositionally biased region" description="Basic and acidic residues" evidence="5">
    <location>
        <begin position="121"/>
        <end position="133"/>
    </location>
</feature>
<dbReference type="SMART" id="SM00534">
    <property type="entry name" value="MUTSac"/>
    <property type="match status" value="1"/>
</dbReference>
<feature type="region of interest" description="Disordered" evidence="5">
    <location>
        <begin position="114"/>
        <end position="133"/>
    </location>
</feature>
<dbReference type="SUPFAM" id="SSF52540">
    <property type="entry name" value="P-loop containing nucleoside triphosphate hydrolases"/>
    <property type="match status" value="1"/>
</dbReference>
<keyword evidence="3" id="KW-0238">DNA-binding</keyword>
<comment type="caution">
    <text evidence="7">The sequence shown here is derived from an EMBL/GenBank/DDBJ whole genome shotgun (WGS) entry which is preliminary data.</text>
</comment>
<feature type="coiled-coil region" evidence="4">
    <location>
        <begin position="151"/>
        <end position="178"/>
    </location>
</feature>
<evidence type="ECO:0000313" key="7">
    <source>
        <dbReference type="EMBL" id="KAK9680779.1"/>
    </source>
</evidence>
<dbReference type="Gene3D" id="3.40.50.300">
    <property type="entry name" value="P-loop containing nucleotide triphosphate hydrolases"/>
    <property type="match status" value="1"/>
</dbReference>
<reference evidence="7 8" key="1">
    <citation type="submission" date="2023-04" db="EMBL/GenBank/DDBJ databases">
        <title>Genome of Basidiobolus ranarum AG-B5.</title>
        <authorList>
            <person name="Stajich J.E."/>
            <person name="Carter-House D."/>
            <person name="Gryganskyi A."/>
        </authorList>
    </citation>
    <scope>NUCLEOTIDE SEQUENCE [LARGE SCALE GENOMIC DNA]</scope>
    <source>
        <strain evidence="7 8">AG-B5</strain>
    </source>
</reference>
<dbReference type="InterPro" id="IPR045076">
    <property type="entry name" value="MutS"/>
</dbReference>
<dbReference type="EMBL" id="JASJQH010009182">
    <property type="protein sequence ID" value="KAK9680779.1"/>
    <property type="molecule type" value="Genomic_DNA"/>
</dbReference>
<protein>
    <submittedName>
        <fullName evidence="7">MSH2 protein</fullName>
    </submittedName>
</protein>
<proteinExistence type="predicted"/>
<dbReference type="Pfam" id="PF00488">
    <property type="entry name" value="MutS_V"/>
    <property type="match status" value="1"/>
</dbReference>
<gene>
    <name evidence="7" type="primary">msh2_5</name>
    <name evidence="7" type="ORF">K7432_015844</name>
</gene>
<dbReference type="InterPro" id="IPR027417">
    <property type="entry name" value="P-loop_NTPase"/>
</dbReference>
<keyword evidence="4" id="KW-0175">Coiled coil</keyword>
<evidence type="ECO:0000313" key="8">
    <source>
        <dbReference type="Proteomes" id="UP001479436"/>
    </source>
</evidence>
<organism evidence="7 8">
    <name type="scientific">Basidiobolus ranarum</name>
    <dbReference type="NCBI Taxonomy" id="34480"/>
    <lineage>
        <taxon>Eukaryota</taxon>
        <taxon>Fungi</taxon>
        <taxon>Fungi incertae sedis</taxon>
        <taxon>Zoopagomycota</taxon>
        <taxon>Entomophthoromycotina</taxon>
        <taxon>Basidiobolomycetes</taxon>
        <taxon>Basidiobolales</taxon>
        <taxon>Basidiobolaceae</taxon>
        <taxon>Basidiobolus</taxon>
    </lineage>
</organism>
<dbReference type="PANTHER" id="PTHR11361">
    <property type="entry name" value="DNA MISMATCH REPAIR PROTEIN MUTS FAMILY MEMBER"/>
    <property type="match status" value="1"/>
</dbReference>
<accession>A0ABR2VMI3</accession>
<dbReference type="PANTHER" id="PTHR11361:SF35">
    <property type="entry name" value="DNA MISMATCH REPAIR PROTEIN MSH2"/>
    <property type="match status" value="1"/>
</dbReference>
<evidence type="ECO:0000256" key="4">
    <source>
        <dbReference type="SAM" id="Coils"/>
    </source>
</evidence>
<keyword evidence="8" id="KW-1185">Reference proteome</keyword>
<sequence>LIIVDELGRGTSTYDGFGLAWAISEFIATEIGCFCLFATHFHELTALSNQIDSVKNLHVTAHLGKINGSREITLLYKVNPGVCDQSFGIHVAELANFPNTVVNLAKRKAMELEDFEEEDSKEQPKTKHRKEDIQQGSKLIEEIMKEFGQITQLKNKTANEIKEEVDRLKQQYQARVSENLWLSEIINSM</sequence>
<keyword evidence="1" id="KW-0547">Nucleotide-binding</keyword>
<feature type="non-terminal residue" evidence="7">
    <location>
        <position position="1"/>
    </location>
</feature>
<name>A0ABR2VMI3_9FUNG</name>
<feature type="domain" description="DNA mismatch repair proteins mutS family" evidence="6">
    <location>
        <begin position="1"/>
        <end position="110"/>
    </location>
</feature>
<keyword evidence="2" id="KW-0067">ATP-binding</keyword>
<dbReference type="Proteomes" id="UP001479436">
    <property type="component" value="Unassembled WGS sequence"/>
</dbReference>
<evidence type="ECO:0000256" key="5">
    <source>
        <dbReference type="SAM" id="MobiDB-lite"/>
    </source>
</evidence>
<evidence type="ECO:0000256" key="1">
    <source>
        <dbReference type="ARBA" id="ARBA00022741"/>
    </source>
</evidence>
<evidence type="ECO:0000259" key="6">
    <source>
        <dbReference type="SMART" id="SM00534"/>
    </source>
</evidence>
<evidence type="ECO:0000256" key="2">
    <source>
        <dbReference type="ARBA" id="ARBA00022840"/>
    </source>
</evidence>
<evidence type="ECO:0000256" key="3">
    <source>
        <dbReference type="ARBA" id="ARBA00023125"/>
    </source>
</evidence>